<proteinExistence type="predicted"/>
<dbReference type="eggNOG" id="arCOG04893">
    <property type="taxonomic scope" value="Archaea"/>
</dbReference>
<sequence length="287" mass="31557">MVTRLNEDIHVMEVLGNAKVTVKNGKVVDVSDPILTFCPLFAKHRGIKEINKESIQKNVEFRIESFGLFTKDRVVLDDSPFVGFGTSEIFMSALNKGFLDTVVVVSDCAGTVVTNNPKLVQGLCGRISGIIQTTPVQEVIEKIEEAKGTVLSKEDASIKQINGVKLAIKLGYKKIGVSVSNLKDAFEIKKLEQDDIKIITFGVHTTGINLSDYNEYLQYIDIISACASKNLLKSKSLNIKAQAGSGVPIFALSNPGKELLFERLKEIDKPILITTNEPLPYFTQPPQ</sequence>
<dbReference type="EMBL" id="CP000867">
    <property type="protein sequence ID" value="ABX01842.1"/>
    <property type="molecule type" value="Genomic_DNA"/>
</dbReference>
<dbReference type="InterPro" id="IPR009181">
    <property type="entry name" value="Methan_mark_8"/>
</dbReference>
<protein>
    <recommendedName>
        <fullName evidence="2">Methanogenesis marker protein 8</fullName>
    </recommendedName>
</protein>
<dbReference type="PhylomeDB" id="A9A919"/>
<reference evidence="1" key="1">
    <citation type="submission" date="2007-10" db="EMBL/GenBank/DDBJ databases">
        <title>Complete sequence of Methanococcus maripaludis C6.</title>
        <authorList>
            <consortium name="US DOE Joint Genome Institute"/>
            <person name="Copeland A."/>
            <person name="Lucas S."/>
            <person name="Lapidus A."/>
            <person name="Barry K."/>
            <person name="Glavina del Rio T."/>
            <person name="Dalin E."/>
            <person name="Tice H."/>
            <person name="Pitluck S."/>
            <person name="Clum A."/>
            <person name="Schmutz J."/>
            <person name="Larimer F."/>
            <person name="Land M."/>
            <person name="Hauser L."/>
            <person name="Kyrpides N."/>
            <person name="Mikhailova N."/>
            <person name="Sieprawska-Lupa M."/>
            <person name="Whitman W.B."/>
            <person name="Richardson P."/>
        </authorList>
    </citation>
    <scope>NUCLEOTIDE SEQUENCE [LARGE SCALE GENOMIC DNA]</scope>
    <source>
        <strain evidence="1">C6</strain>
    </source>
</reference>
<dbReference type="HOGENOM" id="CLU_982163_0_0_2"/>
<dbReference type="NCBIfam" id="TIGR03275">
    <property type="entry name" value="methan_mark_8"/>
    <property type="match status" value="1"/>
</dbReference>
<dbReference type="AlphaFoldDB" id="A9A919"/>
<dbReference type="Pfam" id="PF09872">
    <property type="entry name" value="DUF2099"/>
    <property type="match status" value="1"/>
</dbReference>
<organism evidence="1">
    <name type="scientific">Methanococcus maripaludis (strain C6 / ATCC BAA-1332)</name>
    <dbReference type="NCBI Taxonomy" id="444158"/>
    <lineage>
        <taxon>Archaea</taxon>
        <taxon>Methanobacteriati</taxon>
        <taxon>Methanobacteriota</taxon>
        <taxon>Methanomada group</taxon>
        <taxon>Methanococci</taxon>
        <taxon>Methanococcales</taxon>
        <taxon>Methanococcaceae</taxon>
        <taxon>Methanococcus</taxon>
    </lineage>
</organism>
<gene>
    <name evidence="1" type="ordered locus">MmarC6_1027</name>
</gene>
<accession>A9A919</accession>
<dbReference type="STRING" id="444158.MmarC6_1027"/>
<evidence type="ECO:0000313" key="1">
    <source>
        <dbReference type="EMBL" id="ABX01842.1"/>
    </source>
</evidence>
<dbReference type="KEGG" id="mmx:MmarC6_1027"/>
<name>A9A919_METM6</name>
<dbReference type="PIRSF" id="PIRSF004929">
    <property type="entry name" value="UCP004929"/>
    <property type="match status" value="1"/>
</dbReference>
<evidence type="ECO:0008006" key="2">
    <source>
        <dbReference type="Google" id="ProtNLM"/>
    </source>
</evidence>